<keyword evidence="9" id="KW-0597">Phosphoprotein</keyword>
<keyword evidence="14" id="KW-0221">Differentiation</keyword>
<evidence type="ECO:0000256" key="20">
    <source>
        <dbReference type="ARBA" id="ARBA00023069"/>
    </source>
</evidence>
<evidence type="ECO:0000256" key="21">
    <source>
        <dbReference type="ARBA" id="ARBA00023212"/>
    </source>
</evidence>
<gene>
    <name evidence="34" type="ORF">scyTo_0001949</name>
</gene>
<dbReference type="PANTHER" id="PTHR24346">
    <property type="entry name" value="MAP/MICROTUBULE AFFINITY-REGULATING KINASE"/>
    <property type="match status" value="1"/>
</dbReference>
<evidence type="ECO:0000256" key="27">
    <source>
        <dbReference type="ARBA" id="ARBA00065387"/>
    </source>
</evidence>
<evidence type="ECO:0000256" key="25">
    <source>
        <dbReference type="ARBA" id="ARBA00048679"/>
    </source>
</evidence>
<proteinExistence type="inferred from homology"/>
<evidence type="ECO:0000256" key="19">
    <source>
        <dbReference type="ARBA" id="ARBA00022871"/>
    </source>
</evidence>
<dbReference type="PANTHER" id="PTHR24346:SF102">
    <property type="entry name" value="TESTIS-SPECIFIC SERINE_THREONINE-PROTEIN KINASE 1"/>
    <property type="match status" value="1"/>
</dbReference>
<evidence type="ECO:0000256" key="28">
    <source>
        <dbReference type="ARBA" id="ARBA00071769"/>
    </source>
</evidence>
<dbReference type="GO" id="GO:0000287">
    <property type="term" value="F:magnesium ion binding"/>
    <property type="evidence" value="ECO:0007669"/>
    <property type="project" value="UniProtKB-ARBA"/>
</dbReference>
<dbReference type="OMA" id="TFSPPMR"/>
<keyword evidence="13" id="KW-0418">Kinase</keyword>
<keyword evidence="22" id="KW-0539">Nucleus</keyword>
<keyword evidence="17" id="KW-0832">Ubl conjugation</keyword>
<evidence type="ECO:0000256" key="17">
    <source>
        <dbReference type="ARBA" id="ARBA00022843"/>
    </source>
</evidence>
<keyword evidence="16" id="KW-0460">Magnesium</keyword>
<keyword evidence="6" id="KW-0217">Developmental protein</keyword>
<dbReference type="InterPro" id="IPR000719">
    <property type="entry name" value="Prot_kinase_dom"/>
</dbReference>
<keyword evidence="20" id="KW-0969">Cilium</keyword>
<dbReference type="GO" id="GO:0000226">
    <property type="term" value="P:microtubule cytoskeleton organization"/>
    <property type="evidence" value="ECO:0007669"/>
    <property type="project" value="TreeGrafter"/>
</dbReference>
<dbReference type="PROSITE" id="PS00107">
    <property type="entry name" value="PROTEIN_KINASE_ATP"/>
    <property type="match status" value="1"/>
</dbReference>
<dbReference type="FunFam" id="3.30.200.20:FF:000042">
    <property type="entry name" value="Aurora kinase A"/>
    <property type="match status" value="1"/>
</dbReference>
<evidence type="ECO:0000256" key="2">
    <source>
        <dbReference type="ARBA" id="ARBA00004123"/>
    </source>
</evidence>
<dbReference type="GO" id="GO:0005524">
    <property type="term" value="F:ATP binding"/>
    <property type="evidence" value="ECO:0007669"/>
    <property type="project" value="UniProtKB-UniRule"/>
</dbReference>
<evidence type="ECO:0000256" key="7">
    <source>
        <dbReference type="ARBA" id="ARBA00022490"/>
    </source>
</evidence>
<evidence type="ECO:0000256" key="8">
    <source>
        <dbReference type="ARBA" id="ARBA00022527"/>
    </source>
</evidence>
<keyword evidence="18" id="KW-0282">Flagellum</keyword>
<evidence type="ECO:0000313" key="35">
    <source>
        <dbReference type="Proteomes" id="UP000288216"/>
    </source>
</evidence>
<dbReference type="Pfam" id="PF00069">
    <property type="entry name" value="Pkinase"/>
    <property type="match status" value="1"/>
</dbReference>
<feature type="binding site" evidence="31">
    <location>
        <position position="41"/>
    </location>
    <ligand>
        <name>ATP</name>
        <dbReference type="ChEBI" id="CHEBI:30616"/>
    </ligand>
</feature>
<dbReference type="InterPro" id="IPR017441">
    <property type="entry name" value="Protein_kinase_ATP_BS"/>
</dbReference>
<evidence type="ECO:0000256" key="22">
    <source>
        <dbReference type="ARBA" id="ARBA00023242"/>
    </source>
</evidence>
<evidence type="ECO:0000256" key="4">
    <source>
        <dbReference type="ARBA" id="ARBA00006692"/>
    </source>
</evidence>
<keyword evidence="8 32" id="KW-0723">Serine/threonine-protein kinase</keyword>
<dbReference type="InterPro" id="IPR008271">
    <property type="entry name" value="Ser/Thr_kinase_AS"/>
</dbReference>
<evidence type="ECO:0000256" key="23">
    <source>
        <dbReference type="ARBA" id="ARBA00023273"/>
    </source>
</evidence>
<comment type="function">
    <text evidence="26">Serine/threonine-protein kinase component of the sperm flagellar doublet microtubules. May act as a regulator of sperm motility by mediating phosphorylation of sperm doublet microtubule proteins. Plays a role in DNA condensation during postmeiotic chromatin remodeling and histone-to-protamine transition during spermatogenesis.</text>
</comment>
<evidence type="ECO:0000256" key="9">
    <source>
        <dbReference type="ARBA" id="ARBA00022553"/>
    </source>
</evidence>
<evidence type="ECO:0000256" key="6">
    <source>
        <dbReference type="ARBA" id="ARBA00022473"/>
    </source>
</evidence>
<sequence length="270" mass="30855">MSGSKLLAQLGYKLGKTIGEGSYSKVKEAVSKKYNKNVAIKVVDRKKVPKDFASKFLPRELAILRGIKHPHIVHVYEFIEVRNGKVYIVMELVSTNLLQLIQKRTCVSCQEAKCLFSQVTKAIKYLHERDIVHRDLKCENILLTDQMQVKLADFGFGRKSRGYPELSTTYCGSAAYSPPEVLLGVPYDPKKYDIWSMGVILYVIVTGYMPFNDSSISKLPEKQLMGVIYPEEITLEEKCQSLIEKLLTFSPPMRPTANQVTRHAWFRERK</sequence>
<organism evidence="34 35">
    <name type="scientific">Scyliorhinus torazame</name>
    <name type="common">Cloudy catshark</name>
    <name type="synonym">Catulus torazame</name>
    <dbReference type="NCBI Taxonomy" id="75743"/>
    <lineage>
        <taxon>Eukaryota</taxon>
        <taxon>Metazoa</taxon>
        <taxon>Chordata</taxon>
        <taxon>Craniata</taxon>
        <taxon>Vertebrata</taxon>
        <taxon>Chondrichthyes</taxon>
        <taxon>Elasmobranchii</taxon>
        <taxon>Galeomorphii</taxon>
        <taxon>Galeoidea</taxon>
        <taxon>Carcharhiniformes</taxon>
        <taxon>Scyliorhinidae</taxon>
        <taxon>Scyliorhinus</taxon>
    </lineage>
</organism>
<comment type="catalytic activity">
    <reaction evidence="25">
        <text>L-seryl-[protein] + ATP = O-phospho-L-seryl-[protein] + ADP + H(+)</text>
        <dbReference type="Rhea" id="RHEA:17989"/>
        <dbReference type="Rhea" id="RHEA-COMP:9863"/>
        <dbReference type="Rhea" id="RHEA-COMP:11604"/>
        <dbReference type="ChEBI" id="CHEBI:15378"/>
        <dbReference type="ChEBI" id="CHEBI:29999"/>
        <dbReference type="ChEBI" id="CHEBI:30616"/>
        <dbReference type="ChEBI" id="CHEBI:83421"/>
        <dbReference type="ChEBI" id="CHEBI:456216"/>
        <dbReference type="EC" id="2.7.11.1"/>
    </reaction>
</comment>
<evidence type="ECO:0000256" key="10">
    <source>
        <dbReference type="ARBA" id="ARBA00022679"/>
    </source>
</evidence>
<dbReference type="OrthoDB" id="541276at2759"/>
<dbReference type="GO" id="GO:0050321">
    <property type="term" value="F:tau-protein kinase activity"/>
    <property type="evidence" value="ECO:0007669"/>
    <property type="project" value="TreeGrafter"/>
</dbReference>
<evidence type="ECO:0000256" key="13">
    <source>
        <dbReference type="ARBA" id="ARBA00022777"/>
    </source>
</evidence>
<keyword evidence="10" id="KW-0808">Transferase</keyword>
<dbReference type="EC" id="2.7.11.1" evidence="5"/>
<evidence type="ECO:0000256" key="3">
    <source>
        <dbReference type="ARBA" id="ARBA00004611"/>
    </source>
</evidence>
<keyword evidence="11" id="KW-0479">Metal-binding</keyword>
<keyword evidence="35" id="KW-1185">Reference proteome</keyword>
<keyword evidence="7" id="KW-0963">Cytoplasm</keyword>
<comment type="caution">
    <text evidence="34">The sequence shown here is derived from an EMBL/GenBank/DDBJ whole genome shotgun (WGS) entry which is preliminary data.</text>
</comment>
<accession>A0A401PGU5</accession>
<evidence type="ECO:0000256" key="12">
    <source>
        <dbReference type="ARBA" id="ARBA00022741"/>
    </source>
</evidence>
<evidence type="ECO:0000256" key="14">
    <source>
        <dbReference type="ARBA" id="ARBA00022782"/>
    </source>
</evidence>
<comment type="similarity">
    <text evidence="4">Belongs to the protein kinase superfamily. CAMK Ser/Thr protein kinase family.</text>
</comment>
<evidence type="ECO:0000256" key="18">
    <source>
        <dbReference type="ARBA" id="ARBA00022846"/>
    </source>
</evidence>
<comment type="cofactor">
    <cofactor evidence="1">
        <name>Mg(2+)</name>
        <dbReference type="ChEBI" id="CHEBI:18420"/>
    </cofactor>
</comment>
<evidence type="ECO:0000256" key="26">
    <source>
        <dbReference type="ARBA" id="ARBA00053629"/>
    </source>
</evidence>
<keyword evidence="21" id="KW-0206">Cytoskeleton</keyword>
<dbReference type="SUPFAM" id="SSF56112">
    <property type="entry name" value="Protein kinase-like (PK-like)"/>
    <property type="match status" value="1"/>
</dbReference>
<dbReference type="PIRSF" id="PIRSF000654">
    <property type="entry name" value="Integrin-linked_kinase"/>
    <property type="match status" value="1"/>
</dbReference>
<dbReference type="InterPro" id="IPR011009">
    <property type="entry name" value="Kinase-like_dom_sf"/>
</dbReference>
<dbReference type="EMBL" id="BFAA01000456">
    <property type="protein sequence ID" value="GCB72352.1"/>
    <property type="molecule type" value="Genomic_DNA"/>
</dbReference>
<dbReference type="GO" id="GO:0005634">
    <property type="term" value="C:nucleus"/>
    <property type="evidence" value="ECO:0007669"/>
    <property type="project" value="UniProtKB-SubCell"/>
</dbReference>
<evidence type="ECO:0000256" key="31">
    <source>
        <dbReference type="PROSITE-ProRule" id="PRU10141"/>
    </source>
</evidence>
<keyword evidence="19" id="KW-0744">Spermatogenesis</keyword>
<evidence type="ECO:0000256" key="15">
    <source>
        <dbReference type="ARBA" id="ARBA00022840"/>
    </source>
</evidence>
<dbReference type="GO" id="GO:0007283">
    <property type="term" value="P:spermatogenesis"/>
    <property type="evidence" value="ECO:0007669"/>
    <property type="project" value="UniProtKB-KW"/>
</dbReference>
<evidence type="ECO:0000256" key="11">
    <source>
        <dbReference type="ARBA" id="ARBA00022723"/>
    </source>
</evidence>
<keyword evidence="12 31" id="KW-0547">Nucleotide-binding</keyword>
<keyword evidence="15 31" id="KW-0067">ATP-binding</keyword>
<dbReference type="STRING" id="75743.A0A401PGU5"/>
<name>A0A401PGU5_SCYTO</name>
<dbReference type="GO" id="GO:0030154">
    <property type="term" value="P:cell differentiation"/>
    <property type="evidence" value="ECO:0007669"/>
    <property type="project" value="UniProtKB-KW"/>
</dbReference>
<dbReference type="AlphaFoldDB" id="A0A401PGU5"/>
<reference evidence="34 35" key="1">
    <citation type="journal article" date="2018" name="Nat. Ecol. Evol.">
        <title>Shark genomes provide insights into elasmobranch evolution and the origin of vertebrates.</title>
        <authorList>
            <person name="Hara Y"/>
            <person name="Yamaguchi K"/>
            <person name="Onimaru K"/>
            <person name="Kadota M"/>
            <person name="Koyanagi M"/>
            <person name="Keeley SD"/>
            <person name="Tatsumi K"/>
            <person name="Tanaka K"/>
            <person name="Motone F"/>
            <person name="Kageyama Y"/>
            <person name="Nozu R"/>
            <person name="Adachi N"/>
            <person name="Nishimura O"/>
            <person name="Nakagawa R"/>
            <person name="Tanegashima C"/>
            <person name="Kiyatake I"/>
            <person name="Matsumoto R"/>
            <person name="Murakumo K"/>
            <person name="Nishida K"/>
            <person name="Terakita A"/>
            <person name="Kuratani S"/>
            <person name="Sato K"/>
            <person name="Hyodo S Kuraku.S."/>
        </authorList>
    </citation>
    <scope>NUCLEOTIDE SEQUENCE [LARGE SCALE GENOMIC DNA]</scope>
</reference>
<evidence type="ECO:0000256" key="32">
    <source>
        <dbReference type="RuleBase" id="RU000304"/>
    </source>
</evidence>
<dbReference type="Gene3D" id="1.10.510.10">
    <property type="entry name" value="Transferase(Phosphotransferase) domain 1"/>
    <property type="match status" value="1"/>
</dbReference>
<evidence type="ECO:0000256" key="30">
    <source>
        <dbReference type="ARBA" id="ARBA00080692"/>
    </source>
</evidence>
<protein>
    <recommendedName>
        <fullName evidence="28">Testis-specific serine/threonine-protein kinase 6</fullName>
        <ecNumber evidence="5">2.7.11.1</ecNumber>
    </recommendedName>
    <alternativeName>
        <fullName evidence="30">Serine/threonine-protein kinase SSTK</fullName>
    </alternativeName>
    <alternativeName>
        <fullName evidence="29">Small serine/threonine kinase</fullName>
    </alternativeName>
</protein>
<evidence type="ECO:0000259" key="33">
    <source>
        <dbReference type="PROSITE" id="PS50011"/>
    </source>
</evidence>
<evidence type="ECO:0000256" key="16">
    <source>
        <dbReference type="ARBA" id="ARBA00022842"/>
    </source>
</evidence>
<evidence type="ECO:0000256" key="29">
    <source>
        <dbReference type="ARBA" id="ARBA00079002"/>
    </source>
</evidence>
<dbReference type="FunFam" id="1.10.510.10:FF:000442">
    <property type="entry name" value="Testis-specific serine/threonine-protein kinase 6"/>
    <property type="match status" value="1"/>
</dbReference>
<comment type="catalytic activity">
    <reaction evidence="24">
        <text>L-threonyl-[protein] + ATP = O-phospho-L-threonyl-[protein] + ADP + H(+)</text>
        <dbReference type="Rhea" id="RHEA:46608"/>
        <dbReference type="Rhea" id="RHEA-COMP:11060"/>
        <dbReference type="Rhea" id="RHEA-COMP:11605"/>
        <dbReference type="ChEBI" id="CHEBI:15378"/>
        <dbReference type="ChEBI" id="CHEBI:30013"/>
        <dbReference type="ChEBI" id="CHEBI:30616"/>
        <dbReference type="ChEBI" id="CHEBI:61977"/>
        <dbReference type="ChEBI" id="CHEBI:456216"/>
        <dbReference type="EC" id="2.7.11.1"/>
    </reaction>
</comment>
<evidence type="ECO:0000256" key="1">
    <source>
        <dbReference type="ARBA" id="ARBA00001946"/>
    </source>
</evidence>
<dbReference type="GO" id="GO:0005737">
    <property type="term" value="C:cytoplasm"/>
    <property type="evidence" value="ECO:0007669"/>
    <property type="project" value="TreeGrafter"/>
</dbReference>
<dbReference type="Proteomes" id="UP000288216">
    <property type="component" value="Unassembled WGS sequence"/>
</dbReference>
<keyword evidence="23" id="KW-0966">Cell projection</keyword>
<evidence type="ECO:0000313" key="34">
    <source>
        <dbReference type="EMBL" id="GCB72352.1"/>
    </source>
</evidence>
<feature type="domain" description="Protein kinase" evidence="33">
    <location>
        <begin position="12"/>
        <end position="266"/>
    </location>
</feature>
<evidence type="ECO:0000256" key="24">
    <source>
        <dbReference type="ARBA" id="ARBA00047899"/>
    </source>
</evidence>
<comment type="subunit">
    <text evidence="27">Microtubule inner protein component of sperm flagellar doublet microtubules. Interacts with HSP90; this interaction stabilizes and activates TSSK6. Interacts with the heat shock proteins HSPCB, HSPA8 and HSPA1A. These interactions appear to be required for TSSK6 kinase activity. Interacts with TSACC; this interaction is direct and recruits TSACC to HSP90, which is essential for kinase activity.</text>
</comment>
<comment type="subcellular location">
    <subcellularLocation>
        <location evidence="3">Cytoplasm</location>
        <location evidence="3">Cytoskeleton</location>
        <location evidence="3">Flagellum axoneme</location>
    </subcellularLocation>
    <subcellularLocation>
        <location evidence="2">Nucleus</location>
    </subcellularLocation>
</comment>
<dbReference type="GO" id="GO:0035556">
    <property type="term" value="P:intracellular signal transduction"/>
    <property type="evidence" value="ECO:0007669"/>
    <property type="project" value="TreeGrafter"/>
</dbReference>
<dbReference type="SMART" id="SM00220">
    <property type="entry name" value="S_TKc"/>
    <property type="match status" value="1"/>
</dbReference>
<evidence type="ECO:0000256" key="5">
    <source>
        <dbReference type="ARBA" id="ARBA00012513"/>
    </source>
</evidence>
<dbReference type="PROSITE" id="PS50011">
    <property type="entry name" value="PROTEIN_KINASE_DOM"/>
    <property type="match status" value="1"/>
</dbReference>
<dbReference type="PROSITE" id="PS00108">
    <property type="entry name" value="PROTEIN_KINASE_ST"/>
    <property type="match status" value="1"/>
</dbReference>